<dbReference type="SUPFAM" id="SSF90123">
    <property type="entry name" value="ABC transporter transmembrane region"/>
    <property type="match status" value="1"/>
</dbReference>
<proteinExistence type="predicted"/>
<feature type="transmembrane region" description="Helical" evidence="7">
    <location>
        <begin position="54"/>
        <end position="72"/>
    </location>
</feature>
<dbReference type="PANTHER" id="PTHR24221:SF397">
    <property type="entry name" value="ABC TRANSPORTER, ATP-BINDING TRANSMEMBRANE PROTEIN"/>
    <property type="match status" value="1"/>
</dbReference>
<comment type="subcellular location">
    <subcellularLocation>
        <location evidence="1">Cell membrane</location>
        <topology evidence="1">Multi-pass membrane protein</topology>
    </subcellularLocation>
</comment>
<dbReference type="Gene3D" id="3.40.50.300">
    <property type="entry name" value="P-loop containing nucleotide triphosphate hydrolases"/>
    <property type="match status" value="1"/>
</dbReference>
<dbReference type="InterPro" id="IPR036640">
    <property type="entry name" value="ABC1_TM_sf"/>
</dbReference>
<evidence type="ECO:0000256" key="4">
    <source>
        <dbReference type="ARBA" id="ARBA00022840"/>
    </source>
</evidence>
<dbReference type="PANTHER" id="PTHR24221">
    <property type="entry name" value="ATP-BINDING CASSETTE SUB-FAMILY B"/>
    <property type="match status" value="1"/>
</dbReference>
<dbReference type="SUPFAM" id="SSF52540">
    <property type="entry name" value="P-loop containing nucleoside triphosphate hydrolases"/>
    <property type="match status" value="1"/>
</dbReference>
<dbReference type="Pfam" id="PF00005">
    <property type="entry name" value="ABC_tran"/>
    <property type="match status" value="1"/>
</dbReference>
<evidence type="ECO:0000259" key="9">
    <source>
        <dbReference type="PROSITE" id="PS50929"/>
    </source>
</evidence>
<comment type="caution">
    <text evidence="10">The sequence shown here is derived from an EMBL/GenBank/DDBJ whole genome shotgun (WGS) entry which is preliminary data.</text>
</comment>
<evidence type="ECO:0000256" key="5">
    <source>
        <dbReference type="ARBA" id="ARBA00022989"/>
    </source>
</evidence>
<dbReference type="InterPro" id="IPR011527">
    <property type="entry name" value="ABC1_TM_dom"/>
</dbReference>
<accession>A0ABS8ZHK6</accession>
<feature type="transmembrane region" description="Helical" evidence="7">
    <location>
        <begin position="20"/>
        <end position="42"/>
    </location>
</feature>
<dbReference type="InterPro" id="IPR027417">
    <property type="entry name" value="P-loop_NTPase"/>
</dbReference>
<dbReference type="SMART" id="SM00382">
    <property type="entry name" value="AAA"/>
    <property type="match status" value="1"/>
</dbReference>
<dbReference type="InterPro" id="IPR003593">
    <property type="entry name" value="AAA+_ATPase"/>
</dbReference>
<dbReference type="Proteomes" id="UP001521150">
    <property type="component" value="Unassembled WGS sequence"/>
</dbReference>
<dbReference type="InterPro" id="IPR003439">
    <property type="entry name" value="ABC_transporter-like_ATP-bd"/>
</dbReference>
<dbReference type="Gene3D" id="1.20.1560.10">
    <property type="entry name" value="ABC transporter type 1, transmembrane domain"/>
    <property type="match status" value="1"/>
</dbReference>
<feature type="transmembrane region" description="Helical" evidence="7">
    <location>
        <begin position="131"/>
        <end position="152"/>
    </location>
</feature>
<reference evidence="10 11" key="1">
    <citation type="submission" date="2021-12" db="EMBL/GenBank/DDBJ databases">
        <title>Genome sequence of Kibdelosporangium philippinense ATCC 49844.</title>
        <authorList>
            <person name="Fedorov E.A."/>
            <person name="Omeragic M."/>
            <person name="Shalygina K.F."/>
            <person name="Maclea K.S."/>
        </authorList>
    </citation>
    <scope>NUCLEOTIDE SEQUENCE [LARGE SCALE GENOMIC DNA]</scope>
    <source>
        <strain evidence="10 11">ATCC 49844</strain>
    </source>
</reference>
<evidence type="ECO:0000313" key="10">
    <source>
        <dbReference type="EMBL" id="MCE7007294.1"/>
    </source>
</evidence>
<evidence type="ECO:0000259" key="8">
    <source>
        <dbReference type="PROSITE" id="PS50893"/>
    </source>
</evidence>
<dbReference type="PROSITE" id="PS50929">
    <property type="entry name" value="ABC_TM1F"/>
    <property type="match status" value="1"/>
</dbReference>
<evidence type="ECO:0000256" key="6">
    <source>
        <dbReference type="ARBA" id="ARBA00023136"/>
    </source>
</evidence>
<keyword evidence="5 7" id="KW-1133">Transmembrane helix</keyword>
<evidence type="ECO:0000256" key="3">
    <source>
        <dbReference type="ARBA" id="ARBA00022741"/>
    </source>
</evidence>
<dbReference type="InterPro" id="IPR039421">
    <property type="entry name" value="Type_1_exporter"/>
</dbReference>
<feature type="domain" description="ABC transmembrane type-1" evidence="9">
    <location>
        <begin position="24"/>
        <end position="295"/>
    </location>
</feature>
<sequence length="574" mass="61413">MIRELLTALGKNHDSALRRLLVRAGVAALAQGFALALLVPVLRALLGPAPGTAWSPYLAFAVCAAIAVAAQFSAQKHGFTVGVAVARQLHERLGVAIARVPLGWFTKTRIGALTRMNTDQVLGVMNVPAHLLRMVANGVLTPVAILLALCFIEPRMALALALAAPVLYAVQRFSAGRIQRADAERGVSATDTANRILEFAQNQPVIRAFGGRTALDDALQAGKAAEQKMLWRSLPGLVSFDLTLRLVIVIVLALGVELLLDGAVDAPTLLALLVLLVRCAEPVATLAELGAALRLARNSLHGINEVLAVQPLAEPTLPRRPERFDVEFDEVRFGYDDRQVLRGVSFALPERGITALVGSSGAGKSTVARLLGRFADVDDGEVRIGGVPVREIATEDLMSSVSFVFQDTYLFDGSLRDNIRIADPTASDERIREVATKAGLGDLDIELAAGEEGLGLSNGQRQRVSIARVLLKDAPIVVLDEPTSALDPEHGAIVRATVTELARTKTVLVIAHRLDIVVHAGQVLVLDDGLVVERGTHDQLLAAHGRYARLWQAHEHAHGWRLTTASTHDALDPA</sequence>
<dbReference type="PROSITE" id="PS50893">
    <property type="entry name" value="ABC_TRANSPORTER_2"/>
    <property type="match status" value="1"/>
</dbReference>
<dbReference type="GO" id="GO:0005524">
    <property type="term" value="F:ATP binding"/>
    <property type="evidence" value="ECO:0007669"/>
    <property type="project" value="UniProtKB-KW"/>
</dbReference>
<evidence type="ECO:0000256" key="1">
    <source>
        <dbReference type="ARBA" id="ARBA00004651"/>
    </source>
</evidence>
<keyword evidence="11" id="KW-1185">Reference proteome</keyword>
<evidence type="ECO:0000313" key="11">
    <source>
        <dbReference type="Proteomes" id="UP001521150"/>
    </source>
</evidence>
<dbReference type="Pfam" id="PF00664">
    <property type="entry name" value="ABC_membrane"/>
    <property type="match status" value="1"/>
</dbReference>
<keyword evidence="2 7" id="KW-0812">Transmembrane</keyword>
<organism evidence="10 11">
    <name type="scientific">Kibdelosporangium philippinense</name>
    <dbReference type="NCBI Taxonomy" id="211113"/>
    <lineage>
        <taxon>Bacteria</taxon>
        <taxon>Bacillati</taxon>
        <taxon>Actinomycetota</taxon>
        <taxon>Actinomycetes</taxon>
        <taxon>Pseudonocardiales</taxon>
        <taxon>Pseudonocardiaceae</taxon>
        <taxon>Kibdelosporangium</taxon>
    </lineage>
</organism>
<feature type="domain" description="ABC transporter" evidence="8">
    <location>
        <begin position="326"/>
        <end position="553"/>
    </location>
</feature>
<protein>
    <submittedName>
        <fullName evidence="10">ABC transporter ATP-binding protein/permease</fullName>
    </submittedName>
</protein>
<keyword evidence="4 10" id="KW-0067">ATP-binding</keyword>
<evidence type="ECO:0000256" key="2">
    <source>
        <dbReference type="ARBA" id="ARBA00022692"/>
    </source>
</evidence>
<gene>
    <name evidence="10" type="ORF">LWC34_31390</name>
</gene>
<name>A0ABS8ZHK6_9PSEU</name>
<keyword evidence="3" id="KW-0547">Nucleotide-binding</keyword>
<keyword evidence="6 7" id="KW-0472">Membrane</keyword>
<dbReference type="EMBL" id="JAJVCN010000002">
    <property type="protein sequence ID" value="MCE7007294.1"/>
    <property type="molecule type" value="Genomic_DNA"/>
</dbReference>
<dbReference type="RefSeq" id="WP_233728682.1">
    <property type="nucleotide sequence ID" value="NZ_JAJVCN010000002.1"/>
</dbReference>
<evidence type="ECO:0000256" key="7">
    <source>
        <dbReference type="SAM" id="Phobius"/>
    </source>
</evidence>